<proteinExistence type="predicted"/>
<keyword evidence="1" id="KW-1133">Transmembrane helix</keyword>
<keyword evidence="1" id="KW-0472">Membrane</keyword>
<protein>
    <submittedName>
        <fullName evidence="2">Uncharacterized protein</fullName>
    </submittedName>
</protein>
<comment type="caution">
    <text evidence="2">The sequence shown here is derived from an EMBL/GenBank/DDBJ whole genome shotgun (WGS) entry which is preliminary data.</text>
</comment>
<accession>A0AAV5L9Z9</accession>
<dbReference type="Proteomes" id="UP001054252">
    <property type="component" value="Unassembled WGS sequence"/>
</dbReference>
<sequence>MPRKASTGPHHPLVFLLLHTPCYLYIFPLPFLLSSHKNLKESQLPLADAA</sequence>
<name>A0AAV5L9Z9_9ROSI</name>
<reference evidence="2 3" key="1">
    <citation type="journal article" date="2021" name="Commun. Biol.">
        <title>The genome of Shorea leprosula (Dipterocarpaceae) highlights the ecological relevance of drought in aseasonal tropical rainforests.</title>
        <authorList>
            <person name="Ng K.K.S."/>
            <person name="Kobayashi M.J."/>
            <person name="Fawcett J.A."/>
            <person name="Hatakeyama M."/>
            <person name="Paape T."/>
            <person name="Ng C.H."/>
            <person name="Ang C.C."/>
            <person name="Tnah L.H."/>
            <person name="Lee C.T."/>
            <person name="Nishiyama T."/>
            <person name="Sese J."/>
            <person name="O'Brien M.J."/>
            <person name="Copetti D."/>
            <person name="Mohd Noor M.I."/>
            <person name="Ong R.C."/>
            <person name="Putra M."/>
            <person name="Sireger I.Z."/>
            <person name="Indrioko S."/>
            <person name="Kosugi Y."/>
            <person name="Izuno A."/>
            <person name="Isagi Y."/>
            <person name="Lee S.L."/>
            <person name="Shimizu K.K."/>
        </authorList>
    </citation>
    <scope>NUCLEOTIDE SEQUENCE [LARGE SCALE GENOMIC DNA]</scope>
    <source>
        <strain evidence="2">214</strain>
    </source>
</reference>
<dbReference type="AlphaFoldDB" id="A0AAV5L9Z9"/>
<keyword evidence="1" id="KW-0812">Transmembrane</keyword>
<organism evidence="2 3">
    <name type="scientific">Rubroshorea leprosula</name>
    <dbReference type="NCBI Taxonomy" id="152421"/>
    <lineage>
        <taxon>Eukaryota</taxon>
        <taxon>Viridiplantae</taxon>
        <taxon>Streptophyta</taxon>
        <taxon>Embryophyta</taxon>
        <taxon>Tracheophyta</taxon>
        <taxon>Spermatophyta</taxon>
        <taxon>Magnoliopsida</taxon>
        <taxon>eudicotyledons</taxon>
        <taxon>Gunneridae</taxon>
        <taxon>Pentapetalae</taxon>
        <taxon>rosids</taxon>
        <taxon>malvids</taxon>
        <taxon>Malvales</taxon>
        <taxon>Dipterocarpaceae</taxon>
        <taxon>Rubroshorea</taxon>
    </lineage>
</organism>
<evidence type="ECO:0000313" key="3">
    <source>
        <dbReference type="Proteomes" id="UP001054252"/>
    </source>
</evidence>
<gene>
    <name evidence="2" type="ORF">SLEP1_g42284</name>
</gene>
<feature type="transmembrane region" description="Helical" evidence="1">
    <location>
        <begin position="12"/>
        <end position="33"/>
    </location>
</feature>
<keyword evidence="3" id="KW-1185">Reference proteome</keyword>
<evidence type="ECO:0000313" key="2">
    <source>
        <dbReference type="EMBL" id="GKV33832.1"/>
    </source>
</evidence>
<dbReference type="EMBL" id="BPVZ01000102">
    <property type="protein sequence ID" value="GKV33832.1"/>
    <property type="molecule type" value="Genomic_DNA"/>
</dbReference>
<evidence type="ECO:0000256" key="1">
    <source>
        <dbReference type="SAM" id="Phobius"/>
    </source>
</evidence>